<dbReference type="Proteomes" id="UP000789759">
    <property type="component" value="Unassembled WGS sequence"/>
</dbReference>
<protein>
    <submittedName>
        <fullName evidence="1">24770_t:CDS:1</fullName>
    </submittedName>
</protein>
<keyword evidence="2" id="KW-1185">Reference proteome</keyword>
<organism evidence="1 2">
    <name type="scientific">Cetraspora pellucida</name>
    <dbReference type="NCBI Taxonomy" id="1433469"/>
    <lineage>
        <taxon>Eukaryota</taxon>
        <taxon>Fungi</taxon>
        <taxon>Fungi incertae sedis</taxon>
        <taxon>Mucoromycota</taxon>
        <taxon>Glomeromycotina</taxon>
        <taxon>Glomeromycetes</taxon>
        <taxon>Diversisporales</taxon>
        <taxon>Gigasporaceae</taxon>
        <taxon>Cetraspora</taxon>
    </lineage>
</organism>
<accession>A0A9N9JSA8</accession>
<dbReference type="AlphaFoldDB" id="A0A9N9JSA8"/>
<reference evidence="1" key="1">
    <citation type="submission" date="2021-06" db="EMBL/GenBank/DDBJ databases">
        <authorList>
            <person name="Kallberg Y."/>
            <person name="Tangrot J."/>
            <person name="Rosling A."/>
        </authorList>
    </citation>
    <scope>NUCLEOTIDE SEQUENCE</scope>
    <source>
        <strain evidence="1">FL966</strain>
    </source>
</reference>
<comment type="caution">
    <text evidence="1">The sequence shown here is derived from an EMBL/GenBank/DDBJ whole genome shotgun (WGS) entry which is preliminary data.</text>
</comment>
<proteinExistence type="predicted"/>
<feature type="non-terminal residue" evidence="1">
    <location>
        <position position="1"/>
    </location>
</feature>
<name>A0A9N9JSA8_9GLOM</name>
<evidence type="ECO:0000313" key="1">
    <source>
        <dbReference type="EMBL" id="CAG8791570.1"/>
    </source>
</evidence>
<dbReference type="EMBL" id="CAJVQA010027338">
    <property type="protein sequence ID" value="CAG8791570.1"/>
    <property type="molecule type" value="Genomic_DNA"/>
</dbReference>
<gene>
    <name evidence="1" type="ORF">CPELLU_LOCUS17042</name>
</gene>
<sequence>IIEDFNEQTLNEELVTTEYNTDDINIATYFEKSLWYNKEINY</sequence>
<evidence type="ECO:0000313" key="2">
    <source>
        <dbReference type="Proteomes" id="UP000789759"/>
    </source>
</evidence>